<name>A0A3P7NXQ1_DIBLA</name>
<evidence type="ECO:0000256" key="4">
    <source>
        <dbReference type="ARBA" id="ARBA00022679"/>
    </source>
</evidence>
<keyword evidence="5" id="KW-0812">Transmembrane</keyword>
<dbReference type="EMBL" id="UYRU01048999">
    <property type="protein sequence ID" value="VDN10366.1"/>
    <property type="molecule type" value="Genomic_DNA"/>
</dbReference>
<keyword evidence="8 10" id="KW-0333">Golgi apparatus</keyword>
<gene>
    <name evidence="11" type="ORF">DILT_LOCUS6197</name>
</gene>
<keyword evidence="4" id="KW-0808">Transferase</keyword>
<keyword evidence="7" id="KW-1133">Transmembrane helix</keyword>
<keyword evidence="3 10" id="KW-0328">Glycosyltransferase</keyword>
<dbReference type="GO" id="GO:0016758">
    <property type="term" value="F:hexosyltransferase activity"/>
    <property type="evidence" value="ECO:0007669"/>
    <property type="project" value="InterPro"/>
</dbReference>
<dbReference type="PANTHER" id="PTHR11214:SF3">
    <property type="entry name" value="BETA-1,3-GALACTOSYLTRANSFERASE 6"/>
    <property type="match status" value="1"/>
</dbReference>
<reference evidence="11 12" key="1">
    <citation type="submission" date="2018-11" db="EMBL/GenBank/DDBJ databases">
        <authorList>
            <consortium name="Pathogen Informatics"/>
        </authorList>
    </citation>
    <scope>NUCLEOTIDE SEQUENCE [LARGE SCALE GENOMIC DNA]</scope>
</reference>
<dbReference type="AlphaFoldDB" id="A0A3P7NXQ1"/>
<accession>A0A3P7NXQ1</accession>
<dbReference type="InterPro" id="IPR002659">
    <property type="entry name" value="Glyco_trans_31"/>
</dbReference>
<comment type="subcellular location">
    <subcellularLocation>
        <location evidence="1 10">Golgi apparatus membrane</location>
        <topology evidence="1 10">Single-pass type II membrane protein</topology>
    </subcellularLocation>
</comment>
<evidence type="ECO:0000313" key="12">
    <source>
        <dbReference type="Proteomes" id="UP000281553"/>
    </source>
</evidence>
<protein>
    <recommendedName>
        <fullName evidence="10">Hexosyltransferase</fullName>
        <ecNumber evidence="10">2.4.1.-</ecNumber>
    </recommendedName>
</protein>
<keyword evidence="12" id="KW-1185">Reference proteome</keyword>
<evidence type="ECO:0000256" key="3">
    <source>
        <dbReference type="ARBA" id="ARBA00022676"/>
    </source>
</evidence>
<dbReference type="GO" id="GO:0000139">
    <property type="term" value="C:Golgi membrane"/>
    <property type="evidence" value="ECO:0007669"/>
    <property type="project" value="UniProtKB-SubCell"/>
</dbReference>
<evidence type="ECO:0000313" key="11">
    <source>
        <dbReference type="EMBL" id="VDN10366.1"/>
    </source>
</evidence>
<dbReference type="Proteomes" id="UP000281553">
    <property type="component" value="Unassembled WGS sequence"/>
</dbReference>
<evidence type="ECO:0000256" key="2">
    <source>
        <dbReference type="ARBA" id="ARBA00008661"/>
    </source>
</evidence>
<organism evidence="11 12">
    <name type="scientific">Dibothriocephalus latus</name>
    <name type="common">Fish tapeworm</name>
    <name type="synonym">Diphyllobothrium latum</name>
    <dbReference type="NCBI Taxonomy" id="60516"/>
    <lineage>
        <taxon>Eukaryota</taxon>
        <taxon>Metazoa</taxon>
        <taxon>Spiralia</taxon>
        <taxon>Lophotrochozoa</taxon>
        <taxon>Platyhelminthes</taxon>
        <taxon>Cestoda</taxon>
        <taxon>Eucestoda</taxon>
        <taxon>Diphyllobothriidea</taxon>
        <taxon>Diphyllobothriidae</taxon>
        <taxon>Dibothriocephalus</taxon>
    </lineage>
</organism>
<dbReference type="GO" id="GO:0006493">
    <property type="term" value="P:protein O-linked glycosylation"/>
    <property type="evidence" value="ECO:0007669"/>
    <property type="project" value="TreeGrafter"/>
</dbReference>
<evidence type="ECO:0000256" key="5">
    <source>
        <dbReference type="ARBA" id="ARBA00022692"/>
    </source>
</evidence>
<proteinExistence type="inferred from homology"/>
<dbReference type="Gene3D" id="3.90.550.50">
    <property type="match status" value="1"/>
</dbReference>
<comment type="similarity">
    <text evidence="2 10">Belongs to the glycosyltransferase 31 family.</text>
</comment>
<dbReference type="OrthoDB" id="115198at2759"/>
<keyword evidence="9" id="KW-0472">Membrane</keyword>
<evidence type="ECO:0000256" key="1">
    <source>
        <dbReference type="ARBA" id="ARBA00004323"/>
    </source>
</evidence>
<evidence type="ECO:0000256" key="9">
    <source>
        <dbReference type="ARBA" id="ARBA00023136"/>
    </source>
</evidence>
<evidence type="ECO:0000256" key="8">
    <source>
        <dbReference type="ARBA" id="ARBA00023034"/>
    </source>
</evidence>
<evidence type="ECO:0000256" key="10">
    <source>
        <dbReference type="RuleBase" id="RU363063"/>
    </source>
</evidence>
<evidence type="ECO:0000256" key="6">
    <source>
        <dbReference type="ARBA" id="ARBA00022968"/>
    </source>
</evidence>
<dbReference type="Pfam" id="PF01762">
    <property type="entry name" value="Galactosyl_T"/>
    <property type="match status" value="1"/>
</dbReference>
<sequence>MVIVKSATQNFQARSRLRGFIHNQTSKLPFAVGLIFSIGLPREFQQMAPDEPILQNITTEMELFDDILLTNFMDTYENLTLKTIINLRFAHTLCRGVSPQFVFMDDEYGLSLQGLLDSLANFSRSDLLRQAFGYVSPLHYVIRTRGHRYALAQDDYPYVALPNYMWGFCYVIGAQAVEALSIVAAFTKPLRLEDVYIGILATKLNITLQPVSGFLHNWSFAKTTIRTVAAPIENFTRNLL</sequence>
<evidence type="ECO:0000256" key="7">
    <source>
        <dbReference type="ARBA" id="ARBA00022989"/>
    </source>
</evidence>
<dbReference type="EC" id="2.4.1.-" evidence="10"/>
<keyword evidence="6" id="KW-0735">Signal-anchor</keyword>
<dbReference type="PANTHER" id="PTHR11214">
    <property type="entry name" value="BETA-1,3-N-ACETYLGLUCOSAMINYLTRANSFERASE"/>
    <property type="match status" value="1"/>
</dbReference>